<comment type="subcellular location">
    <subcellularLocation>
        <location evidence="1">Nucleus</location>
    </subcellularLocation>
</comment>
<evidence type="ECO:0000256" key="2">
    <source>
        <dbReference type="ARBA" id="ARBA00005510"/>
    </source>
</evidence>
<keyword evidence="8" id="KW-1185">Reference proteome</keyword>
<dbReference type="InterPro" id="IPR045843">
    <property type="entry name" value="IND-like"/>
</dbReference>
<feature type="domain" description="BHLH" evidence="7">
    <location>
        <begin position="229"/>
        <end position="278"/>
    </location>
</feature>
<sequence>MHAFGGTRRSSKAESDMPKRLETSSVEPVREPYRDVPVNLITAPRNDMPTLQNIWACQKSFLNVCGNDADMLFPGPFSSSTRILHANPQAINRLHDVRGFFELKDGHFDDSKFSSNPLRKVSGNSSLADIGASGVKSLGPIISSRITSTASGSSKAVDSVECRTHIEVYNLPMQITHSMLDAEEQTGRMSSNGENQNFNQSYALMKPKSNEHYFNLAEADCKEIVRSSKSKNKSVANDKLRRARISEGIKALQNCLPYSKKRNKESAFDDLIDYVKFLKLQLKVLSESRLDGEETDHRFVHVEGYGHYLLHPQMSAEPLGEMMGQLMESNMQVANQLLESKGIALFPLEFAYTLLRSS</sequence>
<evidence type="ECO:0000256" key="5">
    <source>
        <dbReference type="ARBA" id="ARBA00023242"/>
    </source>
</evidence>
<evidence type="ECO:0000313" key="10">
    <source>
        <dbReference type="RefSeq" id="XP_020108508.1"/>
    </source>
</evidence>
<dbReference type="GeneID" id="109724187"/>
<dbReference type="GO" id="GO:0046983">
    <property type="term" value="F:protein dimerization activity"/>
    <property type="evidence" value="ECO:0007669"/>
    <property type="project" value="InterPro"/>
</dbReference>
<keyword evidence="5" id="KW-0539">Nucleus</keyword>
<feature type="compositionally biased region" description="Basic and acidic residues" evidence="6">
    <location>
        <begin position="11"/>
        <end position="29"/>
    </location>
</feature>
<dbReference type="Proteomes" id="UP000515123">
    <property type="component" value="Linkage group 18"/>
</dbReference>
<dbReference type="AlphaFoldDB" id="A0A6P5GL30"/>
<proteinExistence type="inferred from homology"/>
<feature type="region of interest" description="Disordered" evidence="6">
    <location>
        <begin position="1"/>
        <end position="29"/>
    </location>
</feature>
<reference evidence="8" key="1">
    <citation type="journal article" date="2015" name="Nat. Genet.">
        <title>The pineapple genome and the evolution of CAM photosynthesis.</title>
        <authorList>
            <person name="Ming R."/>
            <person name="VanBuren R."/>
            <person name="Wai C.M."/>
            <person name="Tang H."/>
            <person name="Schatz M.C."/>
            <person name="Bowers J.E."/>
            <person name="Lyons E."/>
            <person name="Wang M.L."/>
            <person name="Chen J."/>
            <person name="Biggers E."/>
            <person name="Zhang J."/>
            <person name="Huang L."/>
            <person name="Zhang L."/>
            <person name="Miao W."/>
            <person name="Zhang J."/>
            <person name="Ye Z."/>
            <person name="Miao C."/>
            <person name="Lin Z."/>
            <person name="Wang H."/>
            <person name="Zhou H."/>
            <person name="Yim W.C."/>
            <person name="Priest H.D."/>
            <person name="Zheng C."/>
            <person name="Woodhouse M."/>
            <person name="Edger P.P."/>
            <person name="Guyot R."/>
            <person name="Guo H.B."/>
            <person name="Guo H."/>
            <person name="Zheng G."/>
            <person name="Singh R."/>
            <person name="Sharma A."/>
            <person name="Min X."/>
            <person name="Zheng Y."/>
            <person name="Lee H."/>
            <person name="Gurtowski J."/>
            <person name="Sedlazeck F.J."/>
            <person name="Harkess A."/>
            <person name="McKain M.R."/>
            <person name="Liao Z."/>
            <person name="Fang J."/>
            <person name="Liu J."/>
            <person name="Zhang X."/>
            <person name="Zhang Q."/>
            <person name="Hu W."/>
            <person name="Qin Y."/>
            <person name="Wang K."/>
            <person name="Chen L.Y."/>
            <person name="Shirley N."/>
            <person name="Lin Y.R."/>
            <person name="Liu L.Y."/>
            <person name="Hernandez A.G."/>
            <person name="Wright C.L."/>
            <person name="Bulone V."/>
            <person name="Tuskan G.A."/>
            <person name="Heath K."/>
            <person name="Zee F."/>
            <person name="Moore P.H."/>
            <person name="Sunkar R."/>
            <person name="Leebens-Mack J.H."/>
            <person name="Mockler T."/>
            <person name="Bennetzen J.L."/>
            <person name="Freeling M."/>
            <person name="Sankoff D."/>
            <person name="Paterson A.H."/>
            <person name="Zhu X."/>
            <person name="Yang X."/>
            <person name="Smith J.A."/>
            <person name="Cushman J.C."/>
            <person name="Paull R.E."/>
            <person name="Yu Q."/>
        </authorList>
    </citation>
    <scope>NUCLEOTIDE SEQUENCE [LARGE SCALE GENOMIC DNA]</scope>
    <source>
        <strain evidence="8">cv. F153</strain>
    </source>
</reference>
<comment type="similarity">
    <text evidence="2">Belongs to the bHLH protein family.</text>
</comment>
<evidence type="ECO:0000259" key="7">
    <source>
        <dbReference type="PROSITE" id="PS50888"/>
    </source>
</evidence>
<evidence type="ECO:0000313" key="8">
    <source>
        <dbReference type="Proteomes" id="UP000515123"/>
    </source>
</evidence>
<dbReference type="PANTHER" id="PTHR16223:SF109">
    <property type="entry name" value="BHLH DOMAIN-CONTAINING PROTEIN"/>
    <property type="match status" value="1"/>
</dbReference>
<name>A0A6P5GL30_ANACO</name>
<keyword evidence="3" id="KW-0805">Transcription regulation</keyword>
<dbReference type="Gene3D" id="4.10.280.10">
    <property type="entry name" value="Helix-loop-helix DNA-binding domain"/>
    <property type="match status" value="1"/>
</dbReference>
<dbReference type="PANTHER" id="PTHR16223">
    <property type="entry name" value="TRANSCRIPTION FACTOR BHLH83-RELATED"/>
    <property type="match status" value="1"/>
</dbReference>
<dbReference type="PROSITE" id="PS50888">
    <property type="entry name" value="BHLH"/>
    <property type="match status" value="1"/>
</dbReference>
<dbReference type="InterPro" id="IPR045239">
    <property type="entry name" value="bHLH95_bHLH"/>
</dbReference>
<dbReference type="SUPFAM" id="SSF47459">
    <property type="entry name" value="HLH, helix-loop-helix DNA-binding domain"/>
    <property type="match status" value="1"/>
</dbReference>
<accession>A0A6P5GL30</accession>
<dbReference type="SMART" id="SM00353">
    <property type="entry name" value="HLH"/>
    <property type="match status" value="1"/>
</dbReference>
<dbReference type="Pfam" id="PF00010">
    <property type="entry name" value="HLH"/>
    <property type="match status" value="1"/>
</dbReference>
<evidence type="ECO:0000256" key="4">
    <source>
        <dbReference type="ARBA" id="ARBA00023163"/>
    </source>
</evidence>
<dbReference type="GO" id="GO:0005634">
    <property type="term" value="C:nucleus"/>
    <property type="evidence" value="ECO:0007669"/>
    <property type="project" value="UniProtKB-SubCell"/>
</dbReference>
<evidence type="ECO:0000313" key="9">
    <source>
        <dbReference type="RefSeq" id="XP_020108507.1"/>
    </source>
</evidence>
<dbReference type="InterPro" id="IPR011598">
    <property type="entry name" value="bHLH_dom"/>
</dbReference>
<evidence type="ECO:0000256" key="1">
    <source>
        <dbReference type="ARBA" id="ARBA00004123"/>
    </source>
</evidence>
<dbReference type="RefSeq" id="XP_020108508.1">
    <property type="nucleotide sequence ID" value="XM_020252919.1"/>
</dbReference>
<dbReference type="CDD" id="cd11393">
    <property type="entry name" value="bHLH_AtbHLH_like"/>
    <property type="match status" value="1"/>
</dbReference>
<dbReference type="RefSeq" id="XP_020108507.1">
    <property type="nucleotide sequence ID" value="XM_020252918.1"/>
</dbReference>
<dbReference type="InterPro" id="IPR036638">
    <property type="entry name" value="HLH_DNA-bd_sf"/>
</dbReference>
<evidence type="ECO:0000256" key="3">
    <source>
        <dbReference type="ARBA" id="ARBA00023015"/>
    </source>
</evidence>
<gene>
    <name evidence="9 10" type="primary">LOC109724187</name>
</gene>
<dbReference type="OrthoDB" id="1627850at2759"/>
<dbReference type="GO" id="GO:0000981">
    <property type="term" value="F:DNA-binding transcription factor activity, RNA polymerase II-specific"/>
    <property type="evidence" value="ECO:0007669"/>
    <property type="project" value="TreeGrafter"/>
</dbReference>
<keyword evidence="4" id="KW-0804">Transcription</keyword>
<reference evidence="9 10" key="2">
    <citation type="submission" date="2025-04" db="UniProtKB">
        <authorList>
            <consortium name="RefSeq"/>
        </authorList>
    </citation>
    <scope>IDENTIFICATION</scope>
    <source>
        <tissue evidence="9 10">Leaf</tissue>
    </source>
</reference>
<evidence type="ECO:0000256" key="6">
    <source>
        <dbReference type="SAM" id="MobiDB-lite"/>
    </source>
</evidence>
<protein>
    <submittedName>
        <fullName evidence="9 10">Transcription factor bHLH54-like isoform X1</fullName>
    </submittedName>
</protein>
<dbReference type="GO" id="GO:0000978">
    <property type="term" value="F:RNA polymerase II cis-regulatory region sequence-specific DNA binding"/>
    <property type="evidence" value="ECO:0007669"/>
    <property type="project" value="TreeGrafter"/>
</dbReference>
<organism evidence="9">
    <name type="scientific">Ananas comosus</name>
    <name type="common">Pineapple</name>
    <name type="synonym">Ananas ananas</name>
    <dbReference type="NCBI Taxonomy" id="4615"/>
    <lineage>
        <taxon>Eukaryota</taxon>
        <taxon>Viridiplantae</taxon>
        <taxon>Streptophyta</taxon>
        <taxon>Embryophyta</taxon>
        <taxon>Tracheophyta</taxon>
        <taxon>Spermatophyta</taxon>
        <taxon>Magnoliopsida</taxon>
        <taxon>Liliopsida</taxon>
        <taxon>Poales</taxon>
        <taxon>Bromeliaceae</taxon>
        <taxon>Bromelioideae</taxon>
        <taxon>Ananas</taxon>
    </lineage>
</organism>